<reference evidence="2 3" key="1">
    <citation type="submission" date="2016-10" db="EMBL/GenBank/DDBJ databases">
        <authorList>
            <person name="de Groot N.N."/>
        </authorList>
    </citation>
    <scope>NUCLEOTIDE SEQUENCE [LARGE SCALE GENOMIC DNA]</scope>
    <source>
        <strain evidence="2 3">JCM 11308</strain>
    </source>
</reference>
<dbReference type="PANTHER" id="PTHR34796:SF1">
    <property type="entry name" value="EXPRESSED PROTEIN"/>
    <property type="match status" value="1"/>
</dbReference>
<dbReference type="Proteomes" id="UP000199417">
    <property type="component" value="Unassembled WGS sequence"/>
</dbReference>
<feature type="region of interest" description="Disordered" evidence="1">
    <location>
        <begin position="143"/>
        <end position="162"/>
    </location>
</feature>
<accession>A0A1G6ZRD8</accession>
<feature type="region of interest" description="Disordered" evidence="1">
    <location>
        <begin position="1"/>
        <end position="29"/>
    </location>
</feature>
<dbReference type="EMBL" id="FNAB01000009">
    <property type="protein sequence ID" value="SDE05099.1"/>
    <property type="molecule type" value="Genomic_DNA"/>
</dbReference>
<evidence type="ECO:0000313" key="3">
    <source>
        <dbReference type="Proteomes" id="UP000199417"/>
    </source>
</evidence>
<evidence type="ECO:0000256" key="1">
    <source>
        <dbReference type="SAM" id="MobiDB-lite"/>
    </source>
</evidence>
<gene>
    <name evidence="2" type="ORF">SAMN05444580_109105</name>
</gene>
<sequence length="162" mass="17164">MDGRERDASGRPLNARPRDGLGRLLPRGATGVPRVPEGLGLTPVEAVARAQELLDAGMPFHAHEVFEEVWKSAPEAERELWQGLAQLAVGLTHLLRGNAVGARSLLERGAGRVRPYAAEPPYGLDVAGLLGWASGLVGELDGGPDAQRIPRLTGPTGSTRRS</sequence>
<organism evidence="2 3">
    <name type="scientific">Rhodococcus tukisamuensis</name>
    <dbReference type="NCBI Taxonomy" id="168276"/>
    <lineage>
        <taxon>Bacteria</taxon>
        <taxon>Bacillati</taxon>
        <taxon>Actinomycetota</taxon>
        <taxon>Actinomycetes</taxon>
        <taxon>Mycobacteriales</taxon>
        <taxon>Nocardiaceae</taxon>
        <taxon>Rhodococcus</taxon>
    </lineage>
</organism>
<evidence type="ECO:0000313" key="2">
    <source>
        <dbReference type="EMBL" id="SDE05099.1"/>
    </source>
</evidence>
<dbReference type="Gene3D" id="1.10.3450.10">
    <property type="entry name" value="TTHA0068-like"/>
    <property type="match status" value="1"/>
</dbReference>
<dbReference type="Pfam" id="PF03745">
    <property type="entry name" value="DUF309"/>
    <property type="match status" value="1"/>
</dbReference>
<dbReference type="InterPro" id="IPR023203">
    <property type="entry name" value="TTHA0068_sf"/>
</dbReference>
<keyword evidence="3" id="KW-1185">Reference proteome</keyword>
<protein>
    <recommendedName>
        <fullName evidence="4">DUF309 domain-containing protein</fullName>
    </recommendedName>
</protein>
<dbReference type="RefSeq" id="WP_072842727.1">
    <property type="nucleotide sequence ID" value="NZ_FNAB01000009.1"/>
</dbReference>
<proteinExistence type="predicted"/>
<evidence type="ECO:0008006" key="4">
    <source>
        <dbReference type="Google" id="ProtNLM"/>
    </source>
</evidence>
<dbReference type="AlphaFoldDB" id="A0A1G6ZRD8"/>
<name>A0A1G6ZRD8_9NOCA</name>
<dbReference type="PANTHER" id="PTHR34796">
    <property type="entry name" value="EXPRESSED PROTEIN"/>
    <property type="match status" value="1"/>
</dbReference>
<dbReference type="STRING" id="168276.SAMN05444580_109105"/>
<dbReference type="SUPFAM" id="SSF140663">
    <property type="entry name" value="TTHA0068-like"/>
    <property type="match status" value="1"/>
</dbReference>
<dbReference type="InterPro" id="IPR005500">
    <property type="entry name" value="DUF309"/>
</dbReference>